<feature type="transmembrane region" description="Helical" evidence="1">
    <location>
        <begin position="59"/>
        <end position="80"/>
    </location>
</feature>
<feature type="transmembrane region" description="Helical" evidence="1">
    <location>
        <begin position="92"/>
        <end position="112"/>
    </location>
</feature>
<comment type="caution">
    <text evidence="2">The sequence shown here is derived from an EMBL/GenBank/DDBJ whole genome shotgun (WGS) entry which is preliminary data.</text>
</comment>
<feature type="transmembrane region" description="Helical" evidence="1">
    <location>
        <begin position="35"/>
        <end position="53"/>
    </location>
</feature>
<dbReference type="EMBL" id="JABVCQ010000021">
    <property type="protein sequence ID" value="MBB1126557.1"/>
    <property type="molecule type" value="Genomic_DNA"/>
</dbReference>
<keyword evidence="1" id="KW-1133">Transmembrane helix</keyword>
<dbReference type="Proteomes" id="UP000548632">
    <property type="component" value="Unassembled WGS sequence"/>
</dbReference>
<evidence type="ECO:0000313" key="3">
    <source>
        <dbReference type="Proteomes" id="UP000548632"/>
    </source>
</evidence>
<feature type="transmembrane region" description="Helical" evidence="1">
    <location>
        <begin position="6"/>
        <end position="28"/>
    </location>
</feature>
<evidence type="ECO:0000256" key="1">
    <source>
        <dbReference type="SAM" id="Phobius"/>
    </source>
</evidence>
<evidence type="ECO:0000313" key="2">
    <source>
        <dbReference type="EMBL" id="MBB1126557.1"/>
    </source>
</evidence>
<keyword evidence="1" id="KW-0812">Transmembrane</keyword>
<keyword evidence="3" id="KW-1185">Reference proteome</keyword>
<organism evidence="2 3">
    <name type="scientific">Thiospirillum jenense</name>
    <dbReference type="NCBI Taxonomy" id="1653858"/>
    <lineage>
        <taxon>Bacteria</taxon>
        <taxon>Pseudomonadati</taxon>
        <taxon>Pseudomonadota</taxon>
        <taxon>Gammaproteobacteria</taxon>
        <taxon>Chromatiales</taxon>
        <taxon>Chromatiaceae</taxon>
        <taxon>Thiospirillum</taxon>
    </lineage>
</organism>
<proteinExistence type="predicted"/>
<protein>
    <submittedName>
        <fullName evidence="2">Uncharacterized protein</fullName>
    </submittedName>
</protein>
<sequence>MFSLTPSIILYAVAIILYGLSGQGVAGISRYWEMYIVLVALISLGSGWGQAYLGNRSYLWYLTRQIIHWGALIALLYMLNTQGIRMLMNDQQYSLMLVYLLAFASLLAAVHVDFKLIFFGTFMTYCAYLLSVPQNNPVLVEIGKQLNIADAAAKPFTMTIIIAAAALVLTLVVRGLMRSSIASKRAG</sequence>
<name>A0A839HHY1_9GAMM</name>
<reference evidence="2 3" key="1">
    <citation type="journal article" date="2020" name="Arch. Microbiol.">
        <title>The genome sequence of the giant phototrophic gammaproteobacterium Thiospirillum jenense gives insight into its physiological properties and phylogenetic relationships.</title>
        <authorList>
            <person name="Imhoff J.F."/>
            <person name="Meyer T.E."/>
            <person name="Kyndt J.A."/>
        </authorList>
    </citation>
    <scope>NUCLEOTIDE SEQUENCE [LARGE SCALE GENOMIC DNA]</scope>
    <source>
        <strain evidence="2 3">DSM 216</strain>
    </source>
</reference>
<accession>A0A839HHY1</accession>
<keyword evidence="1" id="KW-0472">Membrane</keyword>
<feature type="transmembrane region" description="Helical" evidence="1">
    <location>
        <begin position="156"/>
        <end position="177"/>
    </location>
</feature>
<gene>
    <name evidence="2" type="ORF">HUK38_09990</name>
</gene>
<dbReference type="AlphaFoldDB" id="A0A839HHY1"/>